<name>U2ZCQ6_VIBPR</name>
<evidence type="ECO:0000259" key="4">
    <source>
        <dbReference type="PROSITE" id="PS51118"/>
    </source>
</evidence>
<dbReference type="Proteomes" id="UP000016570">
    <property type="component" value="Unassembled WGS sequence"/>
</dbReference>
<dbReference type="Gene3D" id="1.10.10.10">
    <property type="entry name" value="Winged helix-like DNA-binding domain superfamily/Winged helix DNA-binding domain"/>
    <property type="match status" value="1"/>
</dbReference>
<dbReference type="SUPFAM" id="SSF46785">
    <property type="entry name" value="Winged helix' DNA-binding domain"/>
    <property type="match status" value="1"/>
</dbReference>
<dbReference type="RefSeq" id="WP_021703493.1">
    <property type="nucleotide sequence ID" value="NZ_BATJ01000001.1"/>
</dbReference>
<dbReference type="PANTHER" id="PTHR33204">
    <property type="entry name" value="TRANSCRIPTIONAL REGULATOR, MARR FAMILY"/>
    <property type="match status" value="1"/>
</dbReference>
<keyword evidence="3" id="KW-0804">Transcription</keyword>
<evidence type="ECO:0000313" key="5">
    <source>
        <dbReference type="EMBL" id="GAD65501.1"/>
    </source>
</evidence>
<dbReference type="eggNOG" id="COG1733">
    <property type="taxonomic scope" value="Bacteria"/>
</dbReference>
<keyword evidence="2" id="KW-0238">DNA-binding</keyword>
<evidence type="ECO:0000313" key="6">
    <source>
        <dbReference type="Proteomes" id="UP000016570"/>
    </source>
</evidence>
<gene>
    <name evidence="5" type="ORF">VPR01S_01_02740</name>
</gene>
<evidence type="ECO:0000256" key="2">
    <source>
        <dbReference type="ARBA" id="ARBA00023125"/>
    </source>
</evidence>
<feature type="domain" description="HTH hxlR-type" evidence="4">
    <location>
        <begin position="23"/>
        <end position="121"/>
    </location>
</feature>
<organism evidence="5 6">
    <name type="scientific">Vibrio proteolyticus NBRC 13287</name>
    <dbReference type="NCBI Taxonomy" id="1219065"/>
    <lineage>
        <taxon>Bacteria</taxon>
        <taxon>Pseudomonadati</taxon>
        <taxon>Pseudomonadota</taxon>
        <taxon>Gammaproteobacteria</taxon>
        <taxon>Vibrionales</taxon>
        <taxon>Vibrionaceae</taxon>
        <taxon>Vibrio</taxon>
    </lineage>
</organism>
<dbReference type="PROSITE" id="PS51118">
    <property type="entry name" value="HTH_HXLR"/>
    <property type="match status" value="1"/>
</dbReference>
<sequence length="129" mass="14617">MKSDIQVDSRGRKSVVNACSEPCAIEKGMRLIGGKWKGSIIYHLKDGPVRFNDMARMLGGASKKMVDQRLKELESEGMVLRKVISERPIAVSYELTDFGRSALKILDDLRVWSEAHQIKIRQSNQRRDG</sequence>
<evidence type="ECO:0000256" key="3">
    <source>
        <dbReference type="ARBA" id="ARBA00023163"/>
    </source>
</evidence>
<dbReference type="InterPro" id="IPR036390">
    <property type="entry name" value="WH_DNA-bd_sf"/>
</dbReference>
<keyword evidence="6" id="KW-1185">Reference proteome</keyword>
<proteinExistence type="predicted"/>
<reference evidence="5 6" key="1">
    <citation type="submission" date="2013-09" db="EMBL/GenBank/DDBJ databases">
        <title>Whole genome shotgun sequence of Vibrio proteolyticus NBRC 13287.</title>
        <authorList>
            <person name="Isaki S."/>
            <person name="Hosoyama A."/>
            <person name="Numata M."/>
            <person name="Hashimoto M."/>
            <person name="Hosoyama Y."/>
            <person name="Tsuchikane K."/>
            <person name="Noguchi M."/>
            <person name="Hirakata S."/>
            <person name="Ichikawa N."/>
            <person name="Ohji S."/>
            <person name="Yamazoe A."/>
            <person name="Fujita N."/>
        </authorList>
    </citation>
    <scope>NUCLEOTIDE SEQUENCE [LARGE SCALE GENOMIC DNA]</scope>
    <source>
        <strain evidence="5 6">NBRC 13287</strain>
    </source>
</reference>
<comment type="caution">
    <text evidence="5">The sequence shown here is derived from an EMBL/GenBank/DDBJ whole genome shotgun (WGS) entry which is preliminary data.</text>
</comment>
<dbReference type="STRING" id="1219065.VPR01S_01_02740"/>
<evidence type="ECO:0000256" key="1">
    <source>
        <dbReference type="ARBA" id="ARBA00023015"/>
    </source>
</evidence>
<keyword evidence="1" id="KW-0805">Transcription regulation</keyword>
<protein>
    <recommendedName>
        <fullName evidence="4">HTH hxlR-type domain-containing protein</fullName>
    </recommendedName>
</protein>
<dbReference type="Pfam" id="PF01638">
    <property type="entry name" value="HxlR"/>
    <property type="match status" value="1"/>
</dbReference>
<dbReference type="InterPro" id="IPR036388">
    <property type="entry name" value="WH-like_DNA-bd_sf"/>
</dbReference>
<dbReference type="EMBL" id="BATJ01000001">
    <property type="protein sequence ID" value="GAD65501.1"/>
    <property type="molecule type" value="Genomic_DNA"/>
</dbReference>
<accession>U2ZCQ6</accession>
<dbReference type="AlphaFoldDB" id="U2ZCQ6"/>
<dbReference type="InterPro" id="IPR002577">
    <property type="entry name" value="HTH_HxlR"/>
</dbReference>
<dbReference type="GO" id="GO:0003677">
    <property type="term" value="F:DNA binding"/>
    <property type="evidence" value="ECO:0007669"/>
    <property type="project" value="UniProtKB-KW"/>
</dbReference>